<dbReference type="GO" id="GO:0004252">
    <property type="term" value="F:serine-type endopeptidase activity"/>
    <property type="evidence" value="ECO:0007669"/>
    <property type="project" value="UniProtKB-EC"/>
</dbReference>
<dbReference type="PROSITE" id="PS00134">
    <property type="entry name" value="TRYPSIN_HIS"/>
    <property type="match status" value="1"/>
</dbReference>
<dbReference type="VEuPathDB" id="VectorBase:PPAI004542"/>
<dbReference type="InterPro" id="IPR050430">
    <property type="entry name" value="Peptidase_S1"/>
</dbReference>
<dbReference type="SMART" id="SM00020">
    <property type="entry name" value="Tryp_SPc"/>
    <property type="match status" value="1"/>
</dbReference>
<dbReference type="Gene3D" id="2.40.10.10">
    <property type="entry name" value="Trypsin-like serine proteases"/>
    <property type="match status" value="1"/>
</dbReference>
<dbReference type="FunFam" id="2.40.10.10:FF:000077">
    <property type="entry name" value="Predicted protein"/>
    <property type="match status" value="1"/>
</dbReference>
<dbReference type="EMBL" id="AJVK01028773">
    <property type="status" value="NOT_ANNOTATED_CDS"/>
    <property type="molecule type" value="Genomic_DNA"/>
</dbReference>
<dbReference type="EC" id="3.4.21.4" evidence="12"/>
<keyword evidence="15" id="KW-1185">Reference proteome</keyword>
<dbReference type="VEuPathDB" id="VectorBase:PPAPM1_004007"/>
<dbReference type="InterPro" id="IPR018114">
    <property type="entry name" value="TRYPSIN_HIS"/>
</dbReference>
<evidence type="ECO:0000259" key="13">
    <source>
        <dbReference type="PROSITE" id="PS50240"/>
    </source>
</evidence>
<dbReference type="CDD" id="cd00190">
    <property type="entry name" value="Tryp_SPc"/>
    <property type="match status" value="1"/>
</dbReference>
<dbReference type="PROSITE" id="PS50240">
    <property type="entry name" value="TRYPSIN_DOM"/>
    <property type="match status" value="1"/>
</dbReference>
<reference evidence="14" key="1">
    <citation type="submission" date="2022-08" db="UniProtKB">
        <authorList>
            <consortium name="EnsemblMetazoa"/>
        </authorList>
    </citation>
    <scope>IDENTIFICATION</scope>
    <source>
        <strain evidence="14">Israel</strain>
    </source>
</reference>
<comment type="catalytic activity">
    <reaction evidence="11">
        <text>Preferential cleavage: Arg-|-Xaa, Lys-|-Xaa.</text>
        <dbReference type="EC" id="3.4.21.4"/>
    </reaction>
</comment>
<evidence type="ECO:0000256" key="2">
    <source>
        <dbReference type="ARBA" id="ARBA00022525"/>
    </source>
</evidence>
<evidence type="ECO:0000256" key="4">
    <source>
        <dbReference type="ARBA" id="ARBA00022729"/>
    </source>
</evidence>
<keyword evidence="3" id="KW-0645">Protease</keyword>
<keyword evidence="6" id="KW-0378">Hydrolase</keyword>
<feature type="domain" description="Peptidase S1" evidence="13">
    <location>
        <begin position="24"/>
        <end position="250"/>
    </location>
</feature>
<dbReference type="InterPro" id="IPR043504">
    <property type="entry name" value="Peptidase_S1_PA_chymotrypsin"/>
</dbReference>
<dbReference type="GO" id="GO:0005576">
    <property type="term" value="C:extracellular region"/>
    <property type="evidence" value="ECO:0007669"/>
    <property type="project" value="UniProtKB-SubCell"/>
</dbReference>
<dbReference type="Pfam" id="PF00089">
    <property type="entry name" value="Trypsin"/>
    <property type="match status" value="1"/>
</dbReference>
<evidence type="ECO:0000256" key="6">
    <source>
        <dbReference type="ARBA" id="ARBA00022801"/>
    </source>
</evidence>
<evidence type="ECO:0000256" key="10">
    <source>
        <dbReference type="ARBA" id="ARBA00024195"/>
    </source>
</evidence>
<evidence type="ECO:0000256" key="1">
    <source>
        <dbReference type="ARBA" id="ARBA00004613"/>
    </source>
</evidence>
<evidence type="ECO:0000313" key="15">
    <source>
        <dbReference type="Proteomes" id="UP000092462"/>
    </source>
</evidence>
<keyword evidence="9" id="KW-1015">Disulfide bond</keyword>
<evidence type="ECO:0000256" key="8">
    <source>
        <dbReference type="ARBA" id="ARBA00023145"/>
    </source>
</evidence>
<keyword evidence="2" id="KW-0964">Secreted</keyword>
<keyword evidence="7" id="KW-0720">Serine protease</keyword>
<dbReference type="AlphaFoldDB" id="A0A1B0DA37"/>
<proteinExistence type="inferred from homology"/>
<dbReference type="SUPFAM" id="SSF50494">
    <property type="entry name" value="Trypsin-like serine proteases"/>
    <property type="match status" value="1"/>
</dbReference>
<comment type="subcellular location">
    <subcellularLocation>
        <location evidence="1">Secreted</location>
    </subcellularLocation>
</comment>
<dbReference type="PANTHER" id="PTHR24276:SF97">
    <property type="entry name" value="GH13245P2-RELATED"/>
    <property type="match status" value="1"/>
</dbReference>
<protein>
    <recommendedName>
        <fullName evidence="12">trypsin</fullName>
        <ecNumber evidence="12">3.4.21.4</ecNumber>
    </recommendedName>
</protein>
<evidence type="ECO:0000256" key="7">
    <source>
        <dbReference type="ARBA" id="ARBA00022825"/>
    </source>
</evidence>
<dbReference type="EnsemblMetazoa" id="PPAI004542-RA">
    <property type="protein sequence ID" value="PPAI004542-PA"/>
    <property type="gene ID" value="PPAI004542"/>
</dbReference>
<evidence type="ECO:0000256" key="9">
    <source>
        <dbReference type="ARBA" id="ARBA00023157"/>
    </source>
</evidence>
<dbReference type="PROSITE" id="PS00135">
    <property type="entry name" value="TRYPSIN_SER"/>
    <property type="match status" value="1"/>
</dbReference>
<evidence type="ECO:0000256" key="12">
    <source>
        <dbReference type="ARBA" id="ARBA00038868"/>
    </source>
</evidence>
<evidence type="ECO:0000256" key="3">
    <source>
        <dbReference type="ARBA" id="ARBA00022670"/>
    </source>
</evidence>
<dbReference type="GO" id="GO:0007586">
    <property type="term" value="P:digestion"/>
    <property type="evidence" value="ECO:0007669"/>
    <property type="project" value="UniProtKB-KW"/>
</dbReference>
<dbReference type="InterPro" id="IPR033116">
    <property type="entry name" value="TRYPSIN_SER"/>
</dbReference>
<comment type="similarity">
    <text evidence="10">Belongs to the peptidase S1 family. CLIP subfamily.</text>
</comment>
<keyword evidence="4" id="KW-0732">Signal</keyword>
<evidence type="ECO:0000256" key="11">
    <source>
        <dbReference type="ARBA" id="ARBA00036320"/>
    </source>
</evidence>
<dbReference type="Proteomes" id="UP000092462">
    <property type="component" value="Unassembled WGS sequence"/>
</dbReference>
<evidence type="ECO:0000256" key="5">
    <source>
        <dbReference type="ARBA" id="ARBA00022757"/>
    </source>
</evidence>
<accession>A0A1B0DA37</accession>
<dbReference type="PRINTS" id="PR00722">
    <property type="entry name" value="CHYMOTRYPSIN"/>
</dbReference>
<keyword evidence="8" id="KW-0865">Zymogen</keyword>
<evidence type="ECO:0000313" key="14">
    <source>
        <dbReference type="EnsemblMetazoa" id="PPAI004542-PA"/>
    </source>
</evidence>
<sequence length="251" mass="27671">MILLVITNILSLVLTVLGGPTSRIVNGMLVTIEDAPYQISLQIQGKHTCGGSIISPQYILTAAHCVRTNLRRRYTIRAGSSFHKFGGQVRNVAKIIKHPKYDPSTNNNDFAILKLVRKLKFNRKIKAIPLVNKSNVLKDGTKLMVSGWGQTKNPQDPNDQLHAVYVKKFNDAICHTLLRRKSKGITPKMFCAGTQEGDKDACQGDSGGPLVHGKVLVGVVSWGYMCALKGYPGVYSRISAERDWIKSVTLI</sequence>
<dbReference type="InterPro" id="IPR001254">
    <property type="entry name" value="Trypsin_dom"/>
</dbReference>
<dbReference type="InterPro" id="IPR009003">
    <property type="entry name" value="Peptidase_S1_PA"/>
</dbReference>
<dbReference type="InterPro" id="IPR001314">
    <property type="entry name" value="Peptidase_S1A"/>
</dbReference>
<organism evidence="14 15">
    <name type="scientific">Phlebotomus papatasi</name>
    <name type="common">Sandfly</name>
    <dbReference type="NCBI Taxonomy" id="29031"/>
    <lineage>
        <taxon>Eukaryota</taxon>
        <taxon>Metazoa</taxon>
        <taxon>Ecdysozoa</taxon>
        <taxon>Arthropoda</taxon>
        <taxon>Hexapoda</taxon>
        <taxon>Insecta</taxon>
        <taxon>Pterygota</taxon>
        <taxon>Neoptera</taxon>
        <taxon>Endopterygota</taxon>
        <taxon>Diptera</taxon>
        <taxon>Nematocera</taxon>
        <taxon>Psychodoidea</taxon>
        <taxon>Psychodidae</taxon>
        <taxon>Phlebotomus</taxon>
        <taxon>Phlebotomus</taxon>
    </lineage>
</organism>
<dbReference type="PANTHER" id="PTHR24276">
    <property type="entry name" value="POLYSERASE-RELATED"/>
    <property type="match status" value="1"/>
</dbReference>
<name>A0A1B0DA37_PHLPP</name>
<keyword evidence="5" id="KW-0222">Digestion</keyword>
<dbReference type="GO" id="GO:0006508">
    <property type="term" value="P:proteolysis"/>
    <property type="evidence" value="ECO:0007669"/>
    <property type="project" value="UniProtKB-KW"/>
</dbReference>